<organism evidence="1 2">
    <name type="scientific">Mucor lusitanicus CBS 277.49</name>
    <dbReference type="NCBI Taxonomy" id="747725"/>
    <lineage>
        <taxon>Eukaryota</taxon>
        <taxon>Fungi</taxon>
        <taxon>Fungi incertae sedis</taxon>
        <taxon>Mucoromycota</taxon>
        <taxon>Mucoromycotina</taxon>
        <taxon>Mucoromycetes</taxon>
        <taxon>Mucorales</taxon>
        <taxon>Mucorineae</taxon>
        <taxon>Mucoraceae</taxon>
        <taxon>Mucor</taxon>
    </lineage>
</organism>
<gene>
    <name evidence="1" type="ORF">MUCCIDRAFT_108349</name>
</gene>
<sequence length="376" mass="41488">MTANDKWTFIIGILKDLETGRVPFADDKATIAKLGQASCNLEIALSAKNVKSVIVPAISLAVWYQHAVANNDFKHDQMGIEAEFQKDISAIPSYRGSRHHQAYRVEPVLATTLEANIDAEMSKIGNALVNSIICFDNLRFLVTSIDGFAHIKGADNCSNQSTWISKEVFAVIHQKSEKGNTFYELSIIVHGCIEFLAVGGLIIMQNQPVNAFLGSSIKPLRNANVIDGEKRTTDVTTKSKRTALGSGFVPINPLDVSSHSLTDSTAVHCQSTILKMYAQRHIDQMLIKDLLRRLKQSPSFLRKKLGVEEDFFATFADLHKEITTNDKWNFIVGMLKDLETGRVSFTDNSATAVQNRASVLQLGNRGFSSALSKLNT</sequence>
<dbReference type="AlphaFoldDB" id="A0A168M824"/>
<comment type="caution">
    <text evidence="1">The sequence shown here is derived from an EMBL/GenBank/DDBJ whole genome shotgun (WGS) entry which is preliminary data.</text>
</comment>
<dbReference type="EMBL" id="AMYB01000003">
    <property type="protein sequence ID" value="OAD04526.1"/>
    <property type="molecule type" value="Genomic_DNA"/>
</dbReference>
<name>A0A168M824_MUCCL</name>
<accession>A0A168M824</accession>
<evidence type="ECO:0000313" key="1">
    <source>
        <dbReference type="EMBL" id="OAD04526.1"/>
    </source>
</evidence>
<protein>
    <submittedName>
        <fullName evidence="1">Uncharacterized protein</fullName>
    </submittedName>
</protein>
<evidence type="ECO:0000313" key="2">
    <source>
        <dbReference type="Proteomes" id="UP000077051"/>
    </source>
</evidence>
<reference evidence="1 2" key="1">
    <citation type="submission" date="2015-06" db="EMBL/GenBank/DDBJ databases">
        <title>Expansion of signal transduction pathways in fungi by whole-genome duplication.</title>
        <authorList>
            <consortium name="DOE Joint Genome Institute"/>
            <person name="Corrochano L.M."/>
            <person name="Kuo A."/>
            <person name="Marcet-Houben M."/>
            <person name="Polaino S."/>
            <person name="Salamov A."/>
            <person name="Villalobos J.M."/>
            <person name="Alvarez M.I."/>
            <person name="Avalos J."/>
            <person name="Benito E.P."/>
            <person name="Benoit I."/>
            <person name="Burger G."/>
            <person name="Camino L.P."/>
            <person name="Canovas D."/>
            <person name="Cerda-Olmedo E."/>
            <person name="Cheng J.-F."/>
            <person name="Dominguez A."/>
            <person name="Elias M."/>
            <person name="Eslava A.P."/>
            <person name="Glaser F."/>
            <person name="Grimwood J."/>
            <person name="Gutierrez G."/>
            <person name="Heitman J."/>
            <person name="Henrissat B."/>
            <person name="Iturriaga E.A."/>
            <person name="Lang B.F."/>
            <person name="Lavin J.L."/>
            <person name="Lee S."/>
            <person name="Li W."/>
            <person name="Lindquist E."/>
            <person name="Lopez-Garcia S."/>
            <person name="Luque E.M."/>
            <person name="Marcos A.T."/>
            <person name="Martin J."/>
            <person name="Mccluskey K."/>
            <person name="Medina H.R."/>
            <person name="Miralles-Duran A."/>
            <person name="Miyazaki A."/>
            <person name="Munoz-Torres E."/>
            <person name="Oguiza J.A."/>
            <person name="Ohm R."/>
            <person name="Olmedo M."/>
            <person name="Orejas M."/>
            <person name="Ortiz-Castellanos L."/>
            <person name="Pisabarro A.G."/>
            <person name="Rodriguez-Romero J."/>
            <person name="Ruiz-Herrera J."/>
            <person name="Ruiz-Vazquez R."/>
            <person name="Sanz C."/>
            <person name="Schackwitz W."/>
            <person name="Schmutz J."/>
            <person name="Shahriari M."/>
            <person name="Shelest E."/>
            <person name="Silva-Franco F."/>
            <person name="Soanes D."/>
            <person name="Syed K."/>
            <person name="Tagua V.G."/>
            <person name="Talbot N.J."/>
            <person name="Thon M."/>
            <person name="De Vries R.P."/>
            <person name="Wiebenga A."/>
            <person name="Yadav J.S."/>
            <person name="Braun E.L."/>
            <person name="Baker S."/>
            <person name="Garre V."/>
            <person name="Horwitz B."/>
            <person name="Torres-Martinez S."/>
            <person name="Idnurm A."/>
            <person name="Herrera-Estrella A."/>
            <person name="Gabaldon T."/>
            <person name="Grigoriev I.V."/>
        </authorList>
    </citation>
    <scope>NUCLEOTIDE SEQUENCE [LARGE SCALE GENOMIC DNA]</scope>
    <source>
        <strain evidence="1 2">CBS 277.49</strain>
    </source>
</reference>
<keyword evidence="2" id="KW-1185">Reference proteome</keyword>
<proteinExistence type="predicted"/>
<dbReference type="Proteomes" id="UP000077051">
    <property type="component" value="Unassembled WGS sequence"/>
</dbReference>
<dbReference type="VEuPathDB" id="FungiDB:MUCCIDRAFT_108349"/>